<dbReference type="EMBL" id="MLQR01000009">
    <property type="protein sequence ID" value="OIJ16372.1"/>
    <property type="molecule type" value="Genomic_DNA"/>
</dbReference>
<reference evidence="2 3" key="1">
    <citation type="submission" date="2016-10" db="EMBL/GenBank/DDBJ databases">
        <title>Draft genome sequences of four alkaliphilic bacteria belonging to the Anaerobacillus genus.</title>
        <authorList>
            <person name="Bassil N.M."/>
            <person name="Lloyd J.R."/>
        </authorList>
    </citation>
    <scope>NUCLEOTIDE SEQUENCE [LARGE SCALE GENOMIC DNA]</scope>
    <source>
        <strain evidence="2 3">DSM 18345</strain>
    </source>
</reference>
<keyword evidence="1" id="KW-0812">Transmembrane</keyword>
<evidence type="ECO:0000313" key="2">
    <source>
        <dbReference type="EMBL" id="OIJ16372.1"/>
    </source>
</evidence>
<gene>
    <name evidence="2" type="ORF">BKP37_06310</name>
</gene>
<dbReference type="RefSeq" id="WP_071308791.1">
    <property type="nucleotide sequence ID" value="NZ_MLQR01000009.1"/>
</dbReference>
<protein>
    <recommendedName>
        <fullName evidence="4">SMODS and SLOG-associating 2TM effector domain-containing protein</fullName>
    </recommendedName>
</protein>
<evidence type="ECO:0000313" key="3">
    <source>
        <dbReference type="Proteomes" id="UP000179524"/>
    </source>
</evidence>
<comment type="caution">
    <text evidence="2">The sequence shown here is derived from an EMBL/GenBank/DDBJ whole genome shotgun (WGS) entry which is preliminary data.</text>
</comment>
<evidence type="ECO:0000256" key="1">
    <source>
        <dbReference type="SAM" id="Phobius"/>
    </source>
</evidence>
<accession>A0A1S2LV11</accession>
<dbReference type="Proteomes" id="UP000179524">
    <property type="component" value="Unassembled WGS sequence"/>
</dbReference>
<sequence>MKKPWDTVNDQSMKMIIRELIKVHGEYQTAKKNTMRWLLASYVPLLALVYIFYTQVQFNLHNIFSTIMSNNTILILLLIYIALAAKVKISMDTEKEAKKDYKDIRGQVTDNLNNIWRMNYDIETCNDIVEALDKLYKINISYKG</sequence>
<feature type="transmembrane region" description="Helical" evidence="1">
    <location>
        <begin position="62"/>
        <end position="85"/>
    </location>
</feature>
<keyword evidence="1" id="KW-1133">Transmembrane helix</keyword>
<dbReference type="AlphaFoldDB" id="A0A1S2LV11"/>
<feature type="transmembrane region" description="Helical" evidence="1">
    <location>
        <begin position="37"/>
        <end position="56"/>
    </location>
</feature>
<dbReference type="OrthoDB" id="9827474at2"/>
<proteinExistence type="predicted"/>
<keyword evidence="1" id="KW-0472">Membrane</keyword>
<dbReference type="Pfam" id="PF10864">
    <property type="entry name" value="DUF2663"/>
    <property type="match status" value="1"/>
</dbReference>
<evidence type="ECO:0008006" key="4">
    <source>
        <dbReference type="Google" id="ProtNLM"/>
    </source>
</evidence>
<keyword evidence="3" id="KW-1185">Reference proteome</keyword>
<name>A0A1S2LV11_9BACI</name>
<dbReference type="InterPro" id="IPR020210">
    <property type="entry name" value="Uncharacterised_YpbF_TM"/>
</dbReference>
<organism evidence="2 3">
    <name type="scientific">Anaerobacillus alkalilacustris</name>
    <dbReference type="NCBI Taxonomy" id="393763"/>
    <lineage>
        <taxon>Bacteria</taxon>
        <taxon>Bacillati</taxon>
        <taxon>Bacillota</taxon>
        <taxon>Bacilli</taxon>
        <taxon>Bacillales</taxon>
        <taxon>Bacillaceae</taxon>
        <taxon>Anaerobacillus</taxon>
    </lineage>
</organism>